<evidence type="ECO:0000256" key="4">
    <source>
        <dbReference type="ARBA" id="ARBA00023212"/>
    </source>
</evidence>
<evidence type="ECO:0000256" key="8">
    <source>
        <dbReference type="SAM" id="MobiDB-lite"/>
    </source>
</evidence>
<comment type="subcellular location">
    <subcellularLocation>
        <location evidence="1">Cytoplasm</location>
        <location evidence="1">Cytoskeleton</location>
    </subcellularLocation>
</comment>
<dbReference type="SUPFAM" id="SSF52540">
    <property type="entry name" value="P-loop containing nucleoside triphosphate hydrolases"/>
    <property type="match status" value="1"/>
</dbReference>
<evidence type="ECO:0000256" key="1">
    <source>
        <dbReference type="ARBA" id="ARBA00004245"/>
    </source>
</evidence>
<keyword evidence="6" id="KW-0493">Microtubule</keyword>
<keyword evidence="4" id="KW-0963">Cytoplasm</keyword>
<dbReference type="InterPro" id="IPR027417">
    <property type="entry name" value="P-loop_NTPase"/>
</dbReference>
<keyword evidence="3 5" id="KW-0067">ATP-binding</keyword>
<dbReference type="InterPro" id="IPR036961">
    <property type="entry name" value="Kinesin_motor_dom_sf"/>
</dbReference>
<feature type="binding site" evidence="5">
    <location>
        <begin position="99"/>
        <end position="106"/>
    </location>
    <ligand>
        <name>ATP</name>
        <dbReference type="ChEBI" id="CHEBI:30616"/>
    </ligand>
</feature>
<organism evidence="10 11">
    <name type="scientific">Nicrophorus vespilloides</name>
    <name type="common">Boreal carrion beetle</name>
    <dbReference type="NCBI Taxonomy" id="110193"/>
    <lineage>
        <taxon>Eukaryota</taxon>
        <taxon>Metazoa</taxon>
        <taxon>Ecdysozoa</taxon>
        <taxon>Arthropoda</taxon>
        <taxon>Hexapoda</taxon>
        <taxon>Insecta</taxon>
        <taxon>Pterygota</taxon>
        <taxon>Neoptera</taxon>
        <taxon>Endopterygota</taxon>
        <taxon>Coleoptera</taxon>
        <taxon>Polyphaga</taxon>
        <taxon>Staphyliniformia</taxon>
        <taxon>Silphidae</taxon>
        <taxon>Nicrophorinae</taxon>
        <taxon>Nicrophorus</taxon>
    </lineage>
</organism>
<dbReference type="Gene3D" id="3.40.850.10">
    <property type="entry name" value="Kinesin motor domain"/>
    <property type="match status" value="1"/>
</dbReference>
<reference evidence="11" key="1">
    <citation type="submission" date="2025-08" db="UniProtKB">
        <authorList>
            <consortium name="RefSeq"/>
        </authorList>
    </citation>
    <scope>IDENTIFICATION</scope>
    <source>
        <tissue evidence="11">Whole Larva</tissue>
    </source>
</reference>
<dbReference type="InterPro" id="IPR027640">
    <property type="entry name" value="Kinesin-like_fam"/>
</dbReference>
<evidence type="ECO:0000256" key="2">
    <source>
        <dbReference type="ARBA" id="ARBA00022741"/>
    </source>
</evidence>
<feature type="region of interest" description="Disordered" evidence="8">
    <location>
        <begin position="547"/>
        <end position="568"/>
    </location>
</feature>
<feature type="compositionally biased region" description="Basic and acidic residues" evidence="8">
    <location>
        <begin position="559"/>
        <end position="568"/>
    </location>
</feature>
<evidence type="ECO:0000313" key="11">
    <source>
        <dbReference type="RefSeq" id="XP_017771065.1"/>
    </source>
</evidence>
<comment type="similarity">
    <text evidence="5 6">Belongs to the TRAFAC class myosin-kinesin ATPase superfamily. Kinesin family.</text>
</comment>
<keyword evidence="7" id="KW-0175">Coiled coil</keyword>
<dbReference type="PROSITE" id="PS50067">
    <property type="entry name" value="KINESIN_MOTOR_2"/>
    <property type="match status" value="1"/>
</dbReference>
<dbReference type="PROSITE" id="PS00411">
    <property type="entry name" value="KINESIN_MOTOR_1"/>
    <property type="match status" value="1"/>
</dbReference>
<dbReference type="Proteomes" id="UP000695000">
    <property type="component" value="Unplaced"/>
</dbReference>
<proteinExistence type="inferred from homology"/>
<evidence type="ECO:0000256" key="6">
    <source>
        <dbReference type="RuleBase" id="RU000394"/>
    </source>
</evidence>
<dbReference type="SMART" id="SM00129">
    <property type="entry name" value="KISc"/>
    <property type="match status" value="1"/>
</dbReference>
<protein>
    <recommendedName>
        <fullName evidence="6">Kinesin-like protein</fullName>
    </recommendedName>
</protein>
<dbReference type="PANTHER" id="PTHR24115:SF600">
    <property type="entry name" value="KINESIN-LIKE PROTEIN KIF23"/>
    <property type="match status" value="1"/>
</dbReference>
<gene>
    <name evidence="11" type="primary">LOC108558609</name>
</gene>
<keyword evidence="10" id="KW-1185">Reference proteome</keyword>
<evidence type="ECO:0000256" key="5">
    <source>
        <dbReference type="PROSITE-ProRule" id="PRU00283"/>
    </source>
</evidence>
<evidence type="ECO:0000256" key="7">
    <source>
        <dbReference type="SAM" id="Coils"/>
    </source>
</evidence>
<dbReference type="InterPro" id="IPR019821">
    <property type="entry name" value="Kinesin_motor_CS"/>
</dbReference>
<evidence type="ECO:0000259" key="9">
    <source>
        <dbReference type="PROSITE" id="PS50067"/>
    </source>
</evidence>
<sequence length="672" mass="77353">MAKKVSKEKSKVELDTVSVFCRLKPLKDDTELSCIKLISPTVISLTCPNESKVVRKDAHYTFKHIFTSYSSQQEVFDRVAYPLLENLFNGKNGLLFTYGVTGSGKTYTLTGEHYNPGIMPRCIDTIFNSIKSNQLPKFMVKSDRMNGFDVQNANDAKAESLLENKFSKKNKKKGEKLPYTYDGTAIVEINATSMYTVFVTYIEIYNNTVYDLLDESGTKVLQSKILREDSQKNMYVNGVVEVEVKSAGEAYELFNAGHKRKRMGNTLLNAESSRSHSIFNIRLVQLGNVNNSNVLLTDENFLKIGQLSFVDLAGSERCNRTQTTGMRLKEASSINNSLMSLRNCLEILRENQVNNSNRLIPYRESRLTHIFKNYFEGGGKVEMIVCANPTANDFEENMHVMKFAEITQDVKVIKPESRYTPYRKICKAKEANDTPVNKVKTLSHGTKIPYIKLDPENIDDSIASIHNLTKILLSRKRNSVVHNRELNMKEKQLREKICSINQEHNANLIEMKNVQQQFNKMKRKCHRLETKAQELQMLNEMVQCKKESHTDTFTTPPSQRKETHYNKRTLDSQRQKISTVKQDNANFEYNKKMRKHRENTELANTDEKVKRVREMLANSDISVIRAKQKFESLFTESTNKMFTLKGSSRKQIRRSRSVDNVLRRQNSDDISE</sequence>
<dbReference type="Pfam" id="PF00225">
    <property type="entry name" value="Kinesin"/>
    <property type="match status" value="1"/>
</dbReference>
<name>A0ABM1M915_NICVS</name>
<evidence type="ECO:0000313" key="10">
    <source>
        <dbReference type="Proteomes" id="UP000695000"/>
    </source>
</evidence>
<evidence type="ECO:0000256" key="3">
    <source>
        <dbReference type="ARBA" id="ARBA00022840"/>
    </source>
</evidence>
<dbReference type="PRINTS" id="PR00380">
    <property type="entry name" value="KINESINHEAVY"/>
</dbReference>
<accession>A0ABM1M915</accession>
<feature type="domain" description="Kinesin motor" evidence="9">
    <location>
        <begin position="16"/>
        <end position="410"/>
    </location>
</feature>
<dbReference type="RefSeq" id="XP_017771065.1">
    <property type="nucleotide sequence ID" value="XM_017915576.1"/>
</dbReference>
<dbReference type="InterPro" id="IPR001752">
    <property type="entry name" value="Kinesin_motor_dom"/>
</dbReference>
<keyword evidence="2 5" id="KW-0547">Nucleotide-binding</keyword>
<keyword evidence="4" id="KW-0206">Cytoskeleton</keyword>
<keyword evidence="5 6" id="KW-0505">Motor protein</keyword>
<feature type="coiled-coil region" evidence="7">
    <location>
        <begin position="511"/>
        <end position="538"/>
    </location>
</feature>
<dbReference type="PANTHER" id="PTHR24115">
    <property type="entry name" value="KINESIN-RELATED"/>
    <property type="match status" value="1"/>
</dbReference>
<dbReference type="GeneID" id="108558609"/>